<dbReference type="CDD" id="cd13848">
    <property type="entry name" value="CuRO_1_CopA"/>
    <property type="match status" value="1"/>
</dbReference>
<dbReference type="InterPro" id="IPR011706">
    <property type="entry name" value="Cu-oxidase_C"/>
</dbReference>
<dbReference type="InterPro" id="IPR008972">
    <property type="entry name" value="Cupredoxin"/>
</dbReference>
<sequence length="593" mass="65860">MSTIFNPVRRRFVQGLAAGGAASLCGAPVWAQSLNLLDAGDPQHLRGTEFDLRIGEQRVNFTGNERIATTINGSIPAPTLHWREGDTVTLRVTNTMAETSSIHWHGILLPANMDGVPGLSFKGIPPGETYTYQFKLKQSGTYWYHSHSGFQEQTGMYGAIVVAPREPEPFLYDRDYVVMLSDWSDENPHHVFAKLKKMSDYYNFNQQTAGDFLRDARKNGLGATIENRAMWGDMRMMPTDLADVSAYTYTYLVNGATPAANWTGLFKRGEKIRLRFINGAAMSFFDVRIPGLKMTVVAADGQYVHPVTVDEFRIGVAETYDVIVEPDQNEPYTIFAQSSDRSGFARGTLSPQPGLSAAIPPLDPRPLLTMADMGHGGMGHGAKAAPMGEMDMPGMDMAGMDHSKMAMSGMNHGGHGMAAMLAHPASEMGNPGVDMQTMAPQHRLDDPGIGLRNNGRRVLTYADLKSLFADPDGRDPSREIELHLTGHMERYIWSFNGIKFADSEPLKLKYGERVRITLVNDTMMEHPIHLHGVWSDLEHADGSFGVRKHTINMPPGTQRSYRVRADALGRWAYHCHLLFHMEAGMFREVRIDV</sequence>
<evidence type="ECO:0000256" key="2">
    <source>
        <dbReference type="ARBA" id="ARBA00023002"/>
    </source>
</evidence>
<dbReference type="InterPro" id="IPR034282">
    <property type="entry name" value="CuRO_2_CopA"/>
</dbReference>
<dbReference type="InterPro" id="IPR011707">
    <property type="entry name" value="Cu-oxidase-like_N"/>
</dbReference>
<dbReference type="Pfam" id="PF07731">
    <property type="entry name" value="Cu-oxidase_2"/>
    <property type="match status" value="1"/>
</dbReference>
<evidence type="ECO:0000259" key="6">
    <source>
        <dbReference type="Pfam" id="PF07732"/>
    </source>
</evidence>
<dbReference type="SUPFAM" id="SSF49503">
    <property type="entry name" value="Cupredoxins"/>
    <property type="match status" value="3"/>
</dbReference>
<dbReference type="GO" id="GO:0005507">
    <property type="term" value="F:copper ion binding"/>
    <property type="evidence" value="ECO:0007669"/>
    <property type="project" value="InterPro"/>
</dbReference>
<keyword evidence="1" id="KW-0479">Metal-binding</keyword>
<dbReference type="OrthoDB" id="9757546at2"/>
<evidence type="ECO:0000259" key="5">
    <source>
        <dbReference type="Pfam" id="PF07731"/>
    </source>
</evidence>
<dbReference type="GO" id="GO:0016491">
    <property type="term" value="F:oxidoreductase activity"/>
    <property type="evidence" value="ECO:0007669"/>
    <property type="project" value="UniProtKB-KW"/>
</dbReference>
<dbReference type="CDD" id="cd13896">
    <property type="entry name" value="CuRO_3_CopA"/>
    <property type="match status" value="1"/>
</dbReference>
<dbReference type="EMBL" id="AQQV01000001">
    <property type="protein sequence ID" value="ORE88808.1"/>
    <property type="molecule type" value="Genomic_DNA"/>
</dbReference>
<organism evidence="7 8">
    <name type="scientific">Oceanococcus atlanticus</name>
    <dbReference type="NCBI Taxonomy" id="1317117"/>
    <lineage>
        <taxon>Bacteria</taxon>
        <taxon>Pseudomonadati</taxon>
        <taxon>Pseudomonadota</taxon>
        <taxon>Gammaproteobacteria</taxon>
        <taxon>Chromatiales</taxon>
        <taxon>Oceanococcaceae</taxon>
        <taxon>Oceanococcus</taxon>
    </lineage>
</organism>
<dbReference type="CDD" id="cd13874">
    <property type="entry name" value="CuRO_2_CopA"/>
    <property type="match status" value="1"/>
</dbReference>
<dbReference type="PANTHER" id="PTHR11709">
    <property type="entry name" value="MULTI-COPPER OXIDASE"/>
    <property type="match status" value="1"/>
</dbReference>
<gene>
    <name evidence="7" type="ORF">ATO7_02995</name>
</gene>
<dbReference type="InterPro" id="IPR034279">
    <property type="entry name" value="CuRO_3_CopA"/>
</dbReference>
<evidence type="ECO:0000313" key="7">
    <source>
        <dbReference type="EMBL" id="ORE88808.1"/>
    </source>
</evidence>
<dbReference type="STRING" id="1317117.ATO7_02995"/>
<dbReference type="Pfam" id="PF07732">
    <property type="entry name" value="Cu-oxidase_3"/>
    <property type="match status" value="1"/>
</dbReference>
<dbReference type="PANTHER" id="PTHR11709:SF394">
    <property type="entry name" value="FI03373P-RELATED"/>
    <property type="match status" value="1"/>
</dbReference>
<accession>A0A1Y1SGU7</accession>
<dbReference type="InterPro" id="IPR033138">
    <property type="entry name" value="Cu_oxidase_CS"/>
</dbReference>
<feature type="domain" description="Plastocyanin-like" evidence="5">
    <location>
        <begin position="475"/>
        <end position="591"/>
    </location>
</feature>
<keyword evidence="3" id="KW-0186">Copper</keyword>
<keyword evidence="2" id="KW-0560">Oxidoreductase</keyword>
<keyword evidence="8" id="KW-1185">Reference proteome</keyword>
<dbReference type="AlphaFoldDB" id="A0A1Y1SGU7"/>
<evidence type="ECO:0000256" key="3">
    <source>
        <dbReference type="ARBA" id="ARBA00023008"/>
    </source>
</evidence>
<evidence type="ECO:0000259" key="4">
    <source>
        <dbReference type="Pfam" id="PF00394"/>
    </source>
</evidence>
<dbReference type="InterPro" id="IPR006311">
    <property type="entry name" value="TAT_signal"/>
</dbReference>
<feature type="domain" description="Plastocyanin-like" evidence="4">
    <location>
        <begin position="175"/>
        <end position="338"/>
    </location>
</feature>
<dbReference type="InterPro" id="IPR034284">
    <property type="entry name" value="CuRO_1_CopA"/>
</dbReference>
<dbReference type="InterPro" id="IPR006376">
    <property type="entry name" value="Cu-R_CopA"/>
</dbReference>
<name>A0A1Y1SGU7_9GAMM</name>
<dbReference type="InterPro" id="IPR001117">
    <property type="entry name" value="Cu-oxidase_2nd"/>
</dbReference>
<dbReference type="Proteomes" id="UP000192342">
    <property type="component" value="Unassembled WGS sequence"/>
</dbReference>
<evidence type="ECO:0000313" key="8">
    <source>
        <dbReference type="Proteomes" id="UP000192342"/>
    </source>
</evidence>
<proteinExistence type="predicted"/>
<dbReference type="Pfam" id="PF00394">
    <property type="entry name" value="Cu-oxidase"/>
    <property type="match status" value="1"/>
</dbReference>
<dbReference type="NCBIfam" id="TIGR01480">
    <property type="entry name" value="copper_res_A"/>
    <property type="match status" value="1"/>
</dbReference>
<reference evidence="7 8" key="1">
    <citation type="submission" date="2013-04" db="EMBL/GenBank/DDBJ databases">
        <title>Oceanococcus atlanticus 22II-S10r2 Genome Sequencing.</title>
        <authorList>
            <person name="Lai Q."/>
            <person name="Li G."/>
            <person name="Shao Z."/>
        </authorList>
    </citation>
    <scope>NUCLEOTIDE SEQUENCE [LARGE SCALE GENOMIC DNA]</scope>
    <source>
        <strain evidence="7 8">22II-S10r2</strain>
    </source>
</reference>
<dbReference type="RefSeq" id="WP_083559418.1">
    <property type="nucleotide sequence ID" value="NZ_AQQV01000001.1"/>
</dbReference>
<dbReference type="GO" id="GO:0042597">
    <property type="term" value="C:periplasmic space"/>
    <property type="evidence" value="ECO:0007669"/>
    <property type="project" value="InterPro"/>
</dbReference>
<comment type="caution">
    <text evidence="7">The sequence shown here is derived from an EMBL/GenBank/DDBJ whole genome shotgun (WGS) entry which is preliminary data.</text>
</comment>
<protein>
    <submittedName>
        <fullName evidence="7">CopA family copper-resistance protein</fullName>
    </submittedName>
</protein>
<dbReference type="InterPro" id="IPR002355">
    <property type="entry name" value="Cu_oxidase_Cu_BS"/>
</dbReference>
<evidence type="ECO:0000256" key="1">
    <source>
        <dbReference type="ARBA" id="ARBA00022723"/>
    </source>
</evidence>
<dbReference type="Gene3D" id="2.60.40.420">
    <property type="entry name" value="Cupredoxins - blue copper proteins"/>
    <property type="match status" value="3"/>
</dbReference>
<dbReference type="PROSITE" id="PS00079">
    <property type="entry name" value="MULTICOPPER_OXIDASE1"/>
    <property type="match status" value="1"/>
</dbReference>
<dbReference type="PROSITE" id="PS00080">
    <property type="entry name" value="MULTICOPPER_OXIDASE2"/>
    <property type="match status" value="1"/>
</dbReference>
<feature type="domain" description="Plastocyanin-like" evidence="6">
    <location>
        <begin position="55"/>
        <end position="166"/>
    </location>
</feature>
<dbReference type="InterPro" id="IPR045087">
    <property type="entry name" value="Cu-oxidase_fam"/>
</dbReference>
<dbReference type="PROSITE" id="PS51318">
    <property type="entry name" value="TAT"/>
    <property type="match status" value="1"/>
</dbReference>